<proteinExistence type="predicted"/>
<keyword evidence="3" id="KW-1185">Reference proteome</keyword>
<dbReference type="Proteomes" id="UP000004578">
    <property type="component" value="Unassembled WGS sequence"/>
</dbReference>
<dbReference type="GO" id="GO:0004519">
    <property type="term" value="F:endonuclease activity"/>
    <property type="evidence" value="ECO:0007669"/>
    <property type="project" value="UniProtKB-KW"/>
</dbReference>
<dbReference type="Gene3D" id="1.10.30.50">
    <property type="match status" value="1"/>
</dbReference>
<dbReference type="SMART" id="SM00507">
    <property type="entry name" value="HNHc"/>
    <property type="match status" value="1"/>
</dbReference>
<dbReference type="Pfam" id="PF01844">
    <property type="entry name" value="HNH"/>
    <property type="match status" value="1"/>
</dbReference>
<dbReference type="InterPro" id="IPR003615">
    <property type="entry name" value="HNH_nuc"/>
</dbReference>
<dbReference type="RefSeq" id="WP_005872879.1">
    <property type="nucleotide sequence ID" value="NZ_AKFS01000302.1"/>
</dbReference>
<gene>
    <name evidence="2" type="ORF">HMPREF1317_0115</name>
</gene>
<dbReference type="CDD" id="cd00085">
    <property type="entry name" value="HNHc"/>
    <property type="match status" value="1"/>
</dbReference>
<dbReference type="InterPro" id="IPR002711">
    <property type="entry name" value="HNH"/>
</dbReference>
<name>J1GQS9_9ACTO</name>
<evidence type="ECO:0000313" key="3">
    <source>
        <dbReference type="Proteomes" id="UP000004578"/>
    </source>
</evidence>
<comment type="caution">
    <text evidence="2">The sequence shown here is derived from an EMBL/GenBank/DDBJ whole genome shotgun (WGS) entry which is preliminary data.</text>
</comment>
<organism evidence="2 3">
    <name type="scientific">Schaalia georgiae F0490</name>
    <dbReference type="NCBI Taxonomy" id="1125717"/>
    <lineage>
        <taxon>Bacteria</taxon>
        <taxon>Bacillati</taxon>
        <taxon>Actinomycetota</taxon>
        <taxon>Actinomycetes</taxon>
        <taxon>Actinomycetales</taxon>
        <taxon>Actinomycetaceae</taxon>
        <taxon>Schaalia</taxon>
    </lineage>
</organism>
<dbReference type="GO" id="GO:0008270">
    <property type="term" value="F:zinc ion binding"/>
    <property type="evidence" value="ECO:0007669"/>
    <property type="project" value="InterPro"/>
</dbReference>
<keyword evidence="2" id="KW-0255">Endonuclease</keyword>
<reference evidence="2 3" key="1">
    <citation type="submission" date="2012-05" db="EMBL/GenBank/DDBJ databases">
        <authorList>
            <person name="Harkins D.M."/>
            <person name="Madupu R."/>
            <person name="Durkin A.S."/>
            <person name="Torralba M."/>
            <person name="Methe B."/>
            <person name="Sutton G.G."/>
            <person name="Nelson K.E."/>
        </authorList>
    </citation>
    <scope>NUCLEOTIDE SEQUENCE [LARGE SCALE GENOMIC DNA]</scope>
    <source>
        <strain evidence="2 3">F0490</strain>
    </source>
</reference>
<evidence type="ECO:0000259" key="1">
    <source>
        <dbReference type="SMART" id="SM00507"/>
    </source>
</evidence>
<evidence type="ECO:0000313" key="2">
    <source>
        <dbReference type="EMBL" id="EJF35325.1"/>
    </source>
</evidence>
<sequence length="108" mass="12041">MATSRTGTARWLRVRARVVRRDRAAGVRACPLCGVLLDYEASGMPNSVEVDHIVPHASGGRDELDNLRTVCRRCNRSRGGVEGARRTWLARGRAKVVKNMNVDHSESW</sequence>
<accession>J1GQS9</accession>
<keyword evidence="2" id="KW-0378">Hydrolase</keyword>
<dbReference type="GO" id="GO:0003676">
    <property type="term" value="F:nucleic acid binding"/>
    <property type="evidence" value="ECO:0007669"/>
    <property type="project" value="InterPro"/>
</dbReference>
<keyword evidence="2" id="KW-0540">Nuclease</keyword>
<dbReference type="EMBL" id="AKFS01000302">
    <property type="protein sequence ID" value="EJF35325.1"/>
    <property type="molecule type" value="Genomic_DNA"/>
</dbReference>
<dbReference type="AlphaFoldDB" id="J1GQS9"/>
<protein>
    <submittedName>
        <fullName evidence="2">HNH endonuclease domain protein</fullName>
    </submittedName>
</protein>
<feature type="domain" description="HNH nuclease" evidence="1">
    <location>
        <begin position="13"/>
        <end position="76"/>
    </location>
</feature>